<name>A0A0K2VBC5_LEPSM</name>
<dbReference type="AlphaFoldDB" id="A0A0K2VBC5"/>
<protein>
    <submittedName>
        <fullName evidence="1">Uncharacterized protein</fullName>
    </submittedName>
</protein>
<sequence length="82" mass="9467">EQEKKNYLSIYGALFNPFTYINLVYLKSSFYFLLSFNLEFVFNINPSFYSKLSSHFKYVPISSPLIFNQLPSSSPLLTSSSS</sequence>
<reference evidence="1" key="1">
    <citation type="submission" date="2014-05" db="EMBL/GenBank/DDBJ databases">
        <authorList>
            <person name="Chronopoulou M."/>
        </authorList>
    </citation>
    <scope>NUCLEOTIDE SEQUENCE</scope>
    <source>
        <tissue evidence="1">Whole organism</tissue>
    </source>
</reference>
<proteinExistence type="predicted"/>
<feature type="non-terminal residue" evidence="1">
    <location>
        <position position="1"/>
    </location>
</feature>
<accession>A0A0K2VBC5</accession>
<evidence type="ECO:0000313" key="1">
    <source>
        <dbReference type="EMBL" id="CDW47236.1"/>
    </source>
</evidence>
<organism evidence="1">
    <name type="scientific">Lepeophtheirus salmonis</name>
    <name type="common">Salmon louse</name>
    <name type="synonym">Caligus salmonis</name>
    <dbReference type="NCBI Taxonomy" id="72036"/>
    <lineage>
        <taxon>Eukaryota</taxon>
        <taxon>Metazoa</taxon>
        <taxon>Ecdysozoa</taxon>
        <taxon>Arthropoda</taxon>
        <taxon>Crustacea</taxon>
        <taxon>Multicrustacea</taxon>
        <taxon>Hexanauplia</taxon>
        <taxon>Copepoda</taxon>
        <taxon>Siphonostomatoida</taxon>
        <taxon>Caligidae</taxon>
        <taxon>Lepeophtheirus</taxon>
    </lineage>
</organism>
<dbReference type="EMBL" id="HACA01029875">
    <property type="protein sequence ID" value="CDW47236.1"/>
    <property type="molecule type" value="Transcribed_RNA"/>
</dbReference>